<feature type="domain" description="Histidine kinase" evidence="5">
    <location>
        <begin position="135"/>
        <end position="377"/>
    </location>
</feature>
<protein>
    <recommendedName>
        <fullName evidence="2">histidine kinase</fullName>
        <ecNumber evidence="2">2.7.13.3</ecNumber>
    </recommendedName>
</protein>
<dbReference type="SUPFAM" id="SSF47384">
    <property type="entry name" value="Homodimeric domain of signal transducing histidine kinase"/>
    <property type="match status" value="1"/>
</dbReference>
<dbReference type="PRINTS" id="PR00344">
    <property type="entry name" value="BCTRLSENSOR"/>
</dbReference>
<evidence type="ECO:0000256" key="1">
    <source>
        <dbReference type="ARBA" id="ARBA00000085"/>
    </source>
</evidence>
<evidence type="ECO:0000259" key="5">
    <source>
        <dbReference type="PROSITE" id="PS50109"/>
    </source>
</evidence>
<feature type="coiled-coil region" evidence="4">
    <location>
        <begin position="64"/>
        <end position="126"/>
    </location>
</feature>
<dbReference type="Gene3D" id="1.10.287.130">
    <property type="match status" value="1"/>
</dbReference>
<dbReference type="Gene3D" id="3.30.565.10">
    <property type="entry name" value="Histidine kinase-like ATPase, C-terminal domain"/>
    <property type="match status" value="1"/>
</dbReference>
<dbReference type="SUPFAM" id="SSF55874">
    <property type="entry name" value="ATPase domain of HSP90 chaperone/DNA topoisomerase II/histidine kinase"/>
    <property type="match status" value="1"/>
</dbReference>
<accession>A0A1G8BFF2</accession>
<comment type="catalytic activity">
    <reaction evidence="1">
        <text>ATP + protein L-histidine = ADP + protein N-phospho-L-histidine.</text>
        <dbReference type="EC" id="2.7.13.3"/>
    </reaction>
</comment>
<keyword evidence="7" id="KW-1185">Reference proteome</keyword>
<dbReference type="InterPro" id="IPR003594">
    <property type="entry name" value="HATPase_dom"/>
</dbReference>
<dbReference type="CDD" id="cd00082">
    <property type="entry name" value="HisKA"/>
    <property type="match status" value="1"/>
</dbReference>
<proteinExistence type="predicted"/>
<dbReference type="EMBL" id="FNCY01000005">
    <property type="protein sequence ID" value="SDH31947.1"/>
    <property type="molecule type" value="Genomic_DNA"/>
</dbReference>
<dbReference type="InterPro" id="IPR036097">
    <property type="entry name" value="HisK_dim/P_sf"/>
</dbReference>
<gene>
    <name evidence="6" type="ORF">SAMN05660652_01503</name>
</gene>
<evidence type="ECO:0000256" key="4">
    <source>
        <dbReference type="SAM" id="Coils"/>
    </source>
</evidence>
<keyword evidence="6" id="KW-0418">Kinase</keyword>
<dbReference type="STRING" id="83767.SAMN05660652_01503"/>
<name>A0A1G8BFF2_9RHOO</name>
<organism evidence="6 7">
    <name type="scientific">Propionivibrio dicarboxylicus</name>
    <dbReference type="NCBI Taxonomy" id="83767"/>
    <lineage>
        <taxon>Bacteria</taxon>
        <taxon>Pseudomonadati</taxon>
        <taxon>Pseudomonadota</taxon>
        <taxon>Betaproteobacteria</taxon>
        <taxon>Rhodocyclales</taxon>
        <taxon>Rhodocyclaceae</taxon>
        <taxon>Propionivibrio</taxon>
    </lineage>
</organism>
<evidence type="ECO:0000313" key="7">
    <source>
        <dbReference type="Proteomes" id="UP000198607"/>
    </source>
</evidence>
<dbReference type="InterPro" id="IPR004358">
    <property type="entry name" value="Sig_transdc_His_kin-like_C"/>
</dbReference>
<dbReference type="AlphaFoldDB" id="A0A1G8BFF2"/>
<dbReference type="SMART" id="SM00387">
    <property type="entry name" value="HATPase_c"/>
    <property type="match status" value="1"/>
</dbReference>
<evidence type="ECO:0000256" key="2">
    <source>
        <dbReference type="ARBA" id="ARBA00012438"/>
    </source>
</evidence>
<keyword evidence="6" id="KW-0808">Transferase</keyword>
<dbReference type="Pfam" id="PF02518">
    <property type="entry name" value="HATPase_c"/>
    <property type="match status" value="1"/>
</dbReference>
<dbReference type="PANTHER" id="PTHR43065:SF50">
    <property type="entry name" value="HISTIDINE KINASE"/>
    <property type="match status" value="1"/>
</dbReference>
<dbReference type="InterPro" id="IPR036890">
    <property type="entry name" value="HATPase_C_sf"/>
</dbReference>
<keyword evidence="3" id="KW-0597">Phosphoprotein</keyword>
<dbReference type="SMART" id="SM00388">
    <property type="entry name" value="HisKA"/>
    <property type="match status" value="1"/>
</dbReference>
<evidence type="ECO:0000313" key="6">
    <source>
        <dbReference type="EMBL" id="SDH31947.1"/>
    </source>
</evidence>
<dbReference type="InterPro" id="IPR003661">
    <property type="entry name" value="HisK_dim/P_dom"/>
</dbReference>
<evidence type="ECO:0000256" key="3">
    <source>
        <dbReference type="ARBA" id="ARBA00022553"/>
    </source>
</evidence>
<dbReference type="EC" id="2.7.13.3" evidence="2"/>
<keyword evidence="4" id="KW-0175">Coiled coil</keyword>
<sequence>MSIADTTPPGDEQALRAEIARLNKINLALMNRAERSTSAQNSQFGMFQTALVLEKQVQERTVQLDSALRDNEKINRDLQIATEQMEAEIVERKRALVALEHEKEEQRILIRKLEDAQNRLIQAEKMSAVGQLAAGIAHEINNPIGFITSNLGTLKRYTEDFLALIEAYHATQPALPAAQRSALDALRTRIDIDFLGEDVAILLDQSLDGLERVRRIVADLQDFSRVGESEWQSVDLHRCLDSTLNVVTNELRPKADIVRAYGRIPVITCMPFQLNQVFMSLIRNAAQAIDGHGTITLRTGGDEDSVWVEVEDDGAGIAKETLPRIFDPFFTTKPVGTAMGLGLSVSYGIVERHGGRFDVRSTVGKGSTFRITLPVRPKPPQA</sequence>
<dbReference type="PROSITE" id="PS50109">
    <property type="entry name" value="HIS_KIN"/>
    <property type="match status" value="1"/>
</dbReference>
<dbReference type="RefSeq" id="WP_218122663.1">
    <property type="nucleotide sequence ID" value="NZ_FNCY01000005.1"/>
</dbReference>
<dbReference type="Proteomes" id="UP000198607">
    <property type="component" value="Unassembled WGS sequence"/>
</dbReference>
<dbReference type="PANTHER" id="PTHR43065">
    <property type="entry name" value="SENSOR HISTIDINE KINASE"/>
    <property type="match status" value="1"/>
</dbReference>
<dbReference type="InterPro" id="IPR005467">
    <property type="entry name" value="His_kinase_dom"/>
</dbReference>
<reference evidence="6 7" key="1">
    <citation type="submission" date="2016-10" db="EMBL/GenBank/DDBJ databases">
        <authorList>
            <person name="de Groot N.N."/>
        </authorList>
    </citation>
    <scope>NUCLEOTIDE SEQUENCE [LARGE SCALE GENOMIC DNA]</scope>
    <source>
        <strain evidence="6 7">DSM 5885</strain>
    </source>
</reference>
<dbReference type="GO" id="GO:0000155">
    <property type="term" value="F:phosphorelay sensor kinase activity"/>
    <property type="evidence" value="ECO:0007669"/>
    <property type="project" value="InterPro"/>
</dbReference>